<keyword evidence="3" id="KW-1185">Reference proteome</keyword>
<feature type="compositionally biased region" description="Low complexity" evidence="1">
    <location>
        <begin position="214"/>
        <end position="268"/>
    </location>
</feature>
<feature type="compositionally biased region" description="Acidic residues" evidence="1">
    <location>
        <begin position="203"/>
        <end position="213"/>
    </location>
</feature>
<reference evidence="2" key="2">
    <citation type="journal article" date="2007" name="Science">
        <title>Draft genome sequence of the sexually transmitted pathogen Trichomonas vaginalis.</title>
        <authorList>
            <person name="Carlton J.M."/>
            <person name="Hirt R.P."/>
            <person name="Silva J.C."/>
            <person name="Delcher A.L."/>
            <person name="Schatz M."/>
            <person name="Zhao Q."/>
            <person name="Wortman J.R."/>
            <person name="Bidwell S.L."/>
            <person name="Alsmark U.C.M."/>
            <person name="Besteiro S."/>
            <person name="Sicheritz-Ponten T."/>
            <person name="Noel C.J."/>
            <person name="Dacks J.B."/>
            <person name="Foster P.G."/>
            <person name="Simillion C."/>
            <person name="Van de Peer Y."/>
            <person name="Miranda-Saavedra D."/>
            <person name="Barton G.J."/>
            <person name="Westrop G.D."/>
            <person name="Mueller S."/>
            <person name="Dessi D."/>
            <person name="Fiori P.L."/>
            <person name="Ren Q."/>
            <person name="Paulsen I."/>
            <person name="Zhang H."/>
            <person name="Bastida-Corcuera F.D."/>
            <person name="Simoes-Barbosa A."/>
            <person name="Brown M.T."/>
            <person name="Hayes R.D."/>
            <person name="Mukherjee M."/>
            <person name="Okumura C.Y."/>
            <person name="Schneider R."/>
            <person name="Smith A.J."/>
            <person name="Vanacova S."/>
            <person name="Villalvazo M."/>
            <person name="Haas B.J."/>
            <person name="Pertea M."/>
            <person name="Feldblyum T.V."/>
            <person name="Utterback T.R."/>
            <person name="Shu C.L."/>
            <person name="Osoegawa K."/>
            <person name="de Jong P.J."/>
            <person name="Hrdy I."/>
            <person name="Horvathova L."/>
            <person name="Zubacova Z."/>
            <person name="Dolezal P."/>
            <person name="Malik S.B."/>
            <person name="Logsdon J.M. Jr."/>
            <person name="Henze K."/>
            <person name="Gupta A."/>
            <person name="Wang C.C."/>
            <person name="Dunne R.L."/>
            <person name="Upcroft J.A."/>
            <person name="Upcroft P."/>
            <person name="White O."/>
            <person name="Salzberg S.L."/>
            <person name="Tang P."/>
            <person name="Chiu C.-H."/>
            <person name="Lee Y.-S."/>
            <person name="Embley T.M."/>
            <person name="Coombs G.H."/>
            <person name="Mottram J.C."/>
            <person name="Tachezy J."/>
            <person name="Fraser-Liggett C.M."/>
            <person name="Johnson P.J."/>
        </authorList>
    </citation>
    <scope>NUCLEOTIDE SEQUENCE [LARGE SCALE GENOMIC DNA]</scope>
    <source>
        <strain evidence="2">G3</strain>
    </source>
</reference>
<feature type="compositionally biased region" description="Low complexity" evidence="1">
    <location>
        <begin position="275"/>
        <end position="298"/>
    </location>
</feature>
<protein>
    <submittedName>
        <fullName evidence="2">Uncharacterized protein</fullName>
    </submittedName>
</protein>
<evidence type="ECO:0000313" key="3">
    <source>
        <dbReference type="Proteomes" id="UP000001542"/>
    </source>
</evidence>
<feature type="region of interest" description="Disordered" evidence="1">
    <location>
        <begin position="203"/>
        <end position="322"/>
    </location>
</feature>
<proteinExistence type="predicted"/>
<dbReference type="EMBL" id="DS113260">
    <property type="protein sequence ID" value="EAY15134.1"/>
    <property type="molecule type" value="Genomic_DNA"/>
</dbReference>
<evidence type="ECO:0000256" key="1">
    <source>
        <dbReference type="SAM" id="MobiDB-lite"/>
    </source>
</evidence>
<dbReference type="RefSeq" id="XP_001327357.1">
    <property type="nucleotide sequence ID" value="XM_001327322.1"/>
</dbReference>
<name>A2DWV2_TRIV3</name>
<sequence>MIINIKHVTKPSQIEIPLDFILSDQIKKFDEDTIYNSPFFTIICPPDSYNETRDMAIKLIGKYSFIDVQVHTVEFGFQVYNPYDKLLTPFDGRMYQFCEKAVPHLLNLNYHDLIKRRKPALVSMNQNITREERESLIEITNAYPSLDVVIPGKRTLKIIEELCKVENSSYIVIWPYLGIYSTFNFDDFEEKMEKIRRNKSILEPEDNTIEMESNDTNSSDSSSSEISISENSSSYSEDSSESTSFSSESPYSDNENMISSSSMSFSETISERSSEQSSDTSKSDKSIYGSSDSSISYSNPEFETENSSNHSSFDPDNTISEEPSSIYISEDYSSRYSSEYTSTTPDFDYGEYDLTKAPNSAIDKFGHYSLSYSGLEFDPYFDYTFLKGLFKFFFSEGSTKYEEDLDLFSDIIAYYSNHSFDCHQFPWDIFYGKDRNGEEYAHLFEFMKEYKNHSTSTPTFSPSYADIDFHEDYKDNDNYFNYMDDFYSSYDIPYYRRDMRTYFSGSRDSWYHESSNKGEERFIFDKYAKSNQTKDQEYPITFNWFDEYMTNKTYFDPYTETDFDEFYFISRHDSYYRNPYFSKGPRYGQTKKTRNITGIFQLIGYSARGGMKKSWFDVIVPKFVENMASKGRFWRDFGWAVNNKRYSLPWDEFGPGMSKYRELVYDYSKVTNDARSISYYSTEDIFFSGGPMRETREKISYFVQNKLSAKDKDFISHKSEMISKWISRLTIGCEWSKITSPKVHTKGEIVHELNAEEYETLFNCTSDLAILYYDSSKESYEMRKSFYQVANECRCLSNYNDLKFYAINIDFNSIEFTHPNMSAPLITRNPIPFVIVLPQVWYLFRPFYFNNKESLDGFMRAYTSRTIYRHPGDAASELFNNFTYQNQIVERLYNFSDKSTCVSSPSGRRIMHNDMFYWSPRYFRKHI</sequence>
<evidence type="ECO:0000313" key="2">
    <source>
        <dbReference type="EMBL" id="EAY15134.1"/>
    </source>
</evidence>
<dbReference type="VEuPathDB" id="TrichDB:TVAGG3_0839360"/>
<organism evidence="2 3">
    <name type="scientific">Trichomonas vaginalis (strain ATCC PRA-98 / G3)</name>
    <dbReference type="NCBI Taxonomy" id="412133"/>
    <lineage>
        <taxon>Eukaryota</taxon>
        <taxon>Metamonada</taxon>
        <taxon>Parabasalia</taxon>
        <taxon>Trichomonadida</taxon>
        <taxon>Trichomonadidae</taxon>
        <taxon>Trichomonas</taxon>
    </lineage>
</organism>
<dbReference type="InParanoid" id="A2DWV2"/>
<dbReference type="KEGG" id="tva:4773135"/>
<feature type="compositionally biased region" description="Polar residues" evidence="1">
    <location>
        <begin position="299"/>
        <end position="317"/>
    </location>
</feature>
<dbReference type="AlphaFoldDB" id="A2DWV2"/>
<gene>
    <name evidence="2" type="ORF">TVAG_392510</name>
</gene>
<reference evidence="2" key="1">
    <citation type="submission" date="2006-10" db="EMBL/GenBank/DDBJ databases">
        <authorList>
            <person name="Amadeo P."/>
            <person name="Zhao Q."/>
            <person name="Wortman J."/>
            <person name="Fraser-Liggett C."/>
            <person name="Carlton J."/>
        </authorList>
    </citation>
    <scope>NUCLEOTIDE SEQUENCE</scope>
    <source>
        <strain evidence="2">G3</strain>
    </source>
</reference>
<dbReference type="Proteomes" id="UP000001542">
    <property type="component" value="Unassembled WGS sequence"/>
</dbReference>
<dbReference type="VEuPathDB" id="TrichDB:TVAG_392510"/>
<accession>A2DWV2</accession>